<keyword evidence="2" id="KW-1185">Reference proteome</keyword>
<protein>
    <submittedName>
        <fullName evidence="1">Uncharacterized protein</fullName>
    </submittedName>
</protein>
<organism evidence="1 2">
    <name type="scientific">Methylobacterium nonmethylotrophicum</name>
    <dbReference type="NCBI Taxonomy" id="1141884"/>
    <lineage>
        <taxon>Bacteria</taxon>
        <taxon>Pseudomonadati</taxon>
        <taxon>Pseudomonadota</taxon>
        <taxon>Alphaproteobacteria</taxon>
        <taxon>Hyphomicrobiales</taxon>
        <taxon>Methylobacteriaceae</taxon>
        <taxon>Methylobacterium</taxon>
    </lineage>
</organism>
<dbReference type="AlphaFoldDB" id="A0A4Z0NIJ9"/>
<gene>
    <name evidence="1" type="ORF">EU555_25505</name>
</gene>
<accession>A0A4Z0NIJ9</accession>
<dbReference type="Proteomes" id="UP000297535">
    <property type="component" value="Unassembled WGS sequence"/>
</dbReference>
<comment type="caution">
    <text evidence="1">The sequence shown here is derived from an EMBL/GenBank/DDBJ whole genome shotgun (WGS) entry which is preliminary data.</text>
</comment>
<evidence type="ECO:0000313" key="2">
    <source>
        <dbReference type="Proteomes" id="UP000297535"/>
    </source>
</evidence>
<evidence type="ECO:0000313" key="1">
    <source>
        <dbReference type="EMBL" id="TGD95942.1"/>
    </source>
</evidence>
<sequence>MRSLFVLMMIAVALGFVVSGLISGLDDRALARTEREAQIRVGIAVTDFARRLGLSQDWVAYCRAETRRKLSSHPKDGSIPFGLRYSSAGTEEVTRAIRERETYERQDQILCLATLPASLREQAAPQAP</sequence>
<reference evidence="1 2" key="1">
    <citation type="submission" date="2019-04" db="EMBL/GenBank/DDBJ databases">
        <authorList>
            <person name="Feng G."/>
            <person name="Zhu H."/>
        </authorList>
    </citation>
    <scope>NUCLEOTIDE SEQUENCE [LARGE SCALE GENOMIC DNA]</scope>
    <source>
        <strain evidence="1 2">6HR-1</strain>
    </source>
</reference>
<dbReference type="OrthoDB" id="7993180at2"/>
<dbReference type="RefSeq" id="WP_135418094.1">
    <property type="nucleotide sequence ID" value="NZ_SRLB01000023.1"/>
</dbReference>
<dbReference type="EMBL" id="SRLB01000023">
    <property type="protein sequence ID" value="TGD95942.1"/>
    <property type="molecule type" value="Genomic_DNA"/>
</dbReference>
<proteinExistence type="predicted"/>
<name>A0A4Z0NIJ9_9HYPH</name>